<sequence length="375" mass="42142">MSARYPSRGGESSRYQDDVYLAYFKDGEPSWVHSRVLESYPHLAKRVSGDPDDQWPFHVNFKEFDHNVGYAIIHFLYTGTYRSYKAVGQDSAQKYQCELAEGLQVYIAGSSLELLQLKVHAEIEIKCMCENMSLQNIFEVIDDLRIGLDQVPTLEEYLQDRMAEAKFGAPGDTTQDVVRDLESANTISTLALKTLALQHQCKMDEDKKKNSAQEALQTGANSALRFMECELEFLLMKKAKKGGRLLKSERMSLNSLEADILRIRDRVKGKHLSGNVEDPDTSAKGDVSIEVASQNRGEKAKPLKEKPAGTPGNKQKLNTRGLQFDHTGATWLGRKANLNHVHVDDLESFEDDISTLSDSIPWMTPTTNDSSCDAW</sequence>
<gene>
    <name evidence="2" type="ORF">FCULG_00006538</name>
</gene>
<feature type="compositionally biased region" description="Basic and acidic residues" evidence="1">
    <location>
        <begin position="296"/>
        <end position="307"/>
    </location>
</feature>
<dbReference type="Proteomes" id="UP000241587">
    <property type="component" value="Unassembled WGS sequence"/>
</dbReference>
<dbReference type="AlphaFoldDB" id="A0A2T4GWE6"/>
<keyword evidence="3" id="KW-1185">Reference proteome</keyword>
<evidence type="ECO:0008006" key="4">
    <source>
        <dbReference type="Google" id="ProtNLM"/>
    </source>
</evidence>
<feature type="region of interest" description="Disordered" evidence="1">
    <location>
        <begin position="292"/>
        <end position="318"/>
    </location>
</feature>
<reference evidence="2 3" key="1">
    <citation type="submission" date="2018-02" db="EMBL/GenBank/DDBJ databases">
        <title>Fusarium culmorum secondary metabolites in fungal-bacterial-plant interactions.</title>
        <authorList>
            <person name="Schmidt R."/>
        </authorList>
    </citation>
    <scope>NUCLEOTIDE SEQUENCE [LARGE SCALE GENOMIC DNA]</scope>
    <source>
        <strain evidence="2 3">PV</strain>
    </source>
</reference>
<dbReference type="OrthoDB" id="3594103at2759"/>
<organism evidence="2 3">
    <name type="scientific">Fusarium culmorum</name>
    <dbReference type="NCBI Taxonomy" id="5516"/>
    <lineage>
        <taxon>Eukaryota</taxon>
        <taxon>Fungi</taxon>
        <taxon>Dikarya</taxon>
        <taxon>Ascomycota</taxon>
        <taxon>Pezizomycotina</taxon>
        <taxon>Sordariomycetes</taxon>
        <taxon>Hypocreomycetidae</taxon>
        <taxon>Hypocreales</taxon>
        <taxon>Nectriaceae</taxon>
        <taxon>Fusarium</taxon>
    </lineage>
</organism>
<comment type="caution">
    <text evidence="2">The sequence shown here is derived from an EMBL/GenBank/DDBJ whole genome shotgun (WGS) entry which is preliminary data.</text>
</comment>
<proteinExistence type="predicted"/>
<evidence type="ECO:0000313" key="3">
    <source>
        <dbReference type="Proteomes" id="UP000241587"/>
    </source>
</evidence>
<dbReference type="EMBL" id="PVEM01000006">
    <property type="protein sequence ID" value="PTD07882.1"/>
    <property type="molecule type" value="Genomic_DNA"/>
</dbReference>
<evidence type="ECO:0000256" key="1">
    <source>
        <dbReference type="SAM" id="MobiDB-lite"/>
    </source>
</evidence>
<name>A0A2T4GWE6_FUSCU</name>
<protein>
    <recommendedName>
        <fullName evidence="4">BTB domain-containing protein</fullName>
    </recommendedName>
</protein>
<evidence type="ECO:0000313" key="2">
    <source>
        <dbReference type="EMBL" id="PTD07882.1"/>
    </source>
</evidence>
<accession>A0A2T4GWE6</accession>
<dbReference type="OMA" id="CKMDEDK"/>